<keyword evidence="3 4" id="KW-0067">ATP-binding</keyword>
<keyword evidence="5" id="KW-0723">Serine/threonine-protein kinase</keyword>
<dbReference type="EC" id="2.7.11.1" evidence="1"/>
<name>A0A914WDM1_9BILA</name>
<dbReference type="GO" id="GO:0005524">
    <property type="term" value="F:ATP binding"/>
    <property type="evidence" value="ECO:0007669"/>
    <property type="project" value="UniProtKB-UniRule"/>
</dbReference>
<evidence type="ECO:0000256" key="2">
    <source>
        <dbReference type="ARBA" id="ARBA00022741"/>
    </source>
</evidence>
<dbReference type="Pfam" id="PF00069">
    <property type="entry name" value="Pkinase"/>
    <property type="match status" value="1"/>
</dbReference>
<dbReference type="InterPro" id="IPR008271">
    <property type="entry name" value="Ser/Thr_kinase_AS"/>
</dbReference>
<dbReference type="GO" id="GO:0004674">
    <property type="term" value="F:protein serine/threonine kinase activity"/>
    <property type="evidence" value="ECO:0007669"/>
    <property type="project" value="UniProtKB-KW"/>
</dbReference>
<dbReference type="PROSITE" id="PS00107">
    <property type="entry name" value="PROTEIN_KINASE_ATP"/>
    <property type="match status" value="1"/>
</dbReference>
<dbReference type="CDD" id="cd14016">
    <property type="entry name" value="STKc_CK1"/>
    <property type="match status" value="1"/>
</dbReference>
<keyword evidence="2 4" id="KW-0547">Nucleotide-binding</keyword>
<dbReference type="Gene3D" id="1.10.510.10">
    <property type="entry name" value="Transferase(Phosphotransferase) domain 1"/>
    <property type="match status" value="1"/>
</dbReference>
<dbReference type="PROSITE" id="PS00108">
    <property type="entry name" value="PROTEIN_KINASE_ST"/>
    <property type="match status" value="1"/>
</dbReference>
<reference evidence="8" key="1">
    <citation type="submission" date="2022-11" db="UniProtKB">
        <authorList>
            <consortium name="WormBaseParasite"/>
        </authorList>
    </citation>
    <scope>IDENTIFICATION</scope>
</reference>
<evidence type="ECO:0000259" key="6">
    <source>
        <dbReference type="PROSITE" id="PS50011"/>
    </source>
</evidence>
<feature type="binding site" evidence="4">
    <location>
        <position position="61"/>
    </location>
    <ligand>
        <name>ATP</name>
        <dbReference type="ChEBI" id="CHEBI:30616"/>
    </ligand>
</feature>
<keyword evidence="7" id="KW-1185">Reference proteome</keyword>
<organism evidence="7 8">
    <name type="scientific">Plectus sambesii</name>
    <dbReference type="NCBI Taxonomy" id="2011161"/>
    <lineage>
        <taxon>Eukaryota</taxon>
        <taxon>Metazoa</taxon>
        <taxon>Ecdysozoa</taxon>
        <taxon>Nematoda</taxon>
        <taxon>Chromadorea</taxon>
        <taxon>Plectida</taxon>
        <taxon>Plectina</taxon>
        <taxon>Plectoidea</taxon>
        <taxon>Plectidae</taxon>
        <taxon>Plectus</taxon>
    </lineage>
</organism>
<evidence type="ECO:0000313" key="7">
    <source>
        <dbReference type="Proteomes" id="UP000887566"/>
    </source>
</evidence>
<evidence type="ECO:0000256" key="4">
    <source>
        <dbReference type="PROSITE-ProRule" id="PRU10141"/>
    </source>
</evidence>
<evidence type="ECO:0000256" key="1">
    <source>
        <dbReference type="ARBA" id="ARBA00012513"/>
    </source>
</evidence>
<dbReference type="SMART" id="SM00220">
    <property type="entry name" value="S_TKc"/>
    <property type="match status" value="1"/>
</dbReference>
<keyword evidence="5" id="KW-0808">Transferase</keyword>
<evidence type="ECO:0000313" key="8">
    <source>
        <dbReference type="WBParaSite" id="PSAMB.scaffold3819size16772.g22645.t1"/>
    </source>
</evidence>
<dbReference type="WBParaSite" id="PSAMB.scaffold3819size16772.g22645.t1">
    <property type="protein sequence ID" value="PSAMB.scaffold3819size16772.g22645.t1"/>
    <property type="gene ID" value="PSAMB.scaffold3819size16772.g22645"/>
</dbReference>
<comment type="similarity">
    <text evidence="5">Belongs to the protein kinase superfamily.</text>
</comment>
<sequence>MYTPGLVPHNQSAPSPLSIAIAKGDFIVDGQYRLIRRLGQGSFGEVYHGLNLLSGEHVAVKVEPTVSRSPQLHYESKVYKLLYGSHGISNMRYYGTVHDYRVLVMDLLGPSVEDLFNYCSQRLSMKTVLMLADQMIRLIETIHNKNMIHRDIKPDNFLMGVGQNSEKVYLIDFGLAKKYRDSHTQEHIAFREDKSLTGTARYASINAHLGREQSRRDDLESLGYVLMYLIRGSLPWQGIKAATAKQKYEKIKEKKCVTPVAWLCDGYPPEFATYINYCRSLQFEERPDYAFLRQSFAGLFKALDYKRDFMFDWTLLQQGKIEKMQNLEGRKHGR</sequence>
<dbReference type="InterPro" id="IPR050235">
    <property type="entry name" value="CK1_Ser-Thr_kinase"/>
</dbReference>
<dbReference type="PROSITE" id="PS50011">
    <property type="entry name" value="PROTEIN_KINASE_DOM"/>
    <property type="match status" value="1"/>
</dbReference>
<evidence type="ECO:0000256" key="5">
    <source>
        <dbReference type="RuleBase" id="RU000304"/>
    </source>
</evidence>
<dbReference type="InterPro" id="IPR017441">
    <property type="entry name" value="Protein_kinase_ATP_BS"/>
</dbReference>
<dbReference type="InterPro" id="IPR011009">
    <property type="entry name" value="Kinase-like_dom_sf"/>
</dbReference>
<dbReference type="FunFam" id="1.10.510.10:FF:000596">
    <property type="entry name" value="CK1 family protein kinase"/>
    <property type="match status" value="1"/>
</dbReference>
<dbReference type="InterPro" id="IPR000719">
    <property type="entry name" value="Prot_kinase_dom"/>
</dbReference>
<dbReference type="PANTHER" id="PTHR11909">
    <property type="entry name" value="CASEIN KINASE-RELATED"/>
    <property type="match status" value="1"/>
</dbReference>
<dbReference type="SUPFAM" id="SSF56112">
    <property type="entry name" value="Protein kinase-like (PK-like)"/>
    <property type="match status" value="1"/>
</dbReference>
<dbReference type="AlphaFoldDB" id="A0A914WDM1"/>
<proteinExistence type="inferred from homology"/>
<keyword evidence="5" id="KW-0418">Kinase</keyword>
<feature type="domain" description="Protein kinase" evidence="6">
    <location>
        <begin position="32"/>
        <end position="297"/>
    </location>
</feature>
<dbReference type="Proteomes" id="UP000887566">
    <property type="component" value="Unplaced"/>
</dbReference>
<evidence type="ECO:0000256" key="3">
    <source>
        <dbReference type="ARBA" id="ARBA00022840"/>
    </source>
</evidence>
<protein>
    <recommendedName>
        <fullName evidence="1">non-specific serine/threonine protein kinase</fullName>
        <ecNumber evidence="1">2.7.11.1</ecNumber>
    </recommendedName>
</protein>
<accession>A0A914WDM1</accession>